<evidence type="ECO:0000259" key="5">
    <source>
        <dbReference type="PROSITE" id="PS01124"/>
    </source>
</evidence>
<dbReference type="GO" id="GO:0003700">
    <property type="term" value="F:DNA-binding transcription factor activity"/>
    <property type="evidence" value="ECO:0007669"/>
    <property type="project" value="InterPro"/>
</dbReference>
<evidence type="ECO:0000313" key="7">
    <source>
        <dbReference type="Proteomes" id="UP000317496"/>
    </source>
</evidence>
<organism evidence="6 7">
    <name type="scientific">Ferrovibrio terrae</name>
    <dbReference type="NCBI Taxonomy" id="2594003"/>
    <lineage>
        <taxon>Bacteria</taxon>
        <taxon>Pseudomonadati</taxon>
        <taxon>Pseudomonadota</taxon>
        <taxon>Alphaproteobacteria</taxon>
        <taxon>Rhodospirillales</taxon>
        <taxon>Rhodospirillaceae</taxon>
        <taxon>Ferrovibrio</taxon>
    </lineage>
</organism>
<dbReference type="PANTHER" id="PTHR11019:SF159">
    <property type="entry name" value="TRANSCRIPTIONAL REGULATOR-RELATED"/>
    <property type="match status" value="1"/>
</dbReference>
<dbReference type="KEGG" id="fer:FNB15_08380"/>
<gene>
    <name evidence="6" type="ORF">FNB15_08380</name>
</gene>
<dbReference type="EMBL" id="CP041636">
    <property type="protein sequence ID" value="QDO97284.1"/>
    <property type="molecule type" value="Genomic_DNA"/>
</dbReference>
<dbReference type="InterPro" id="IPR014710">
    <property type="entry name" value="RmlC-like_jellyroll"/>
</dbReference>
<name>A0A516H0J4_9PROT</name>
<dbReference type="SUPFAM" id="SSF51182">
    <property type="entry name" value="RmlC-like cupins"/>
    <property type="match status" value="1"/>
</dbReference>
<evidence type="ECO:0000256" key="1">
    <source>
        <dbReference type="ARBA" id="ARBA00022491"/>
    </source>
</evidence>
<proteinExistence type="predicted"/>
<dbReference type="InterPro" id="IPR018060">
    <property type="entry name" value="HTH_AraC"/>
</dbReference>
<dbReference type="Gene3D" id="1.10.10.60">
    <property type="entry name" value="Homeodomain-like"/>
    <property type="match status" value="1"/>
</dbReference>
<dbReference type="Gene3D" id="2.60.120.10">
    <property type="entry name" value="Jelly Rolls"/>
    <property type="match status" value="1"/>
</dbReference>
<dbReference type="InterPro" id="IPR011051">
    <property type="entry name" value="RmlC_Cupin_sf"/>
</dbReference>
<evidence type="ECO:0000313" key="6">
    <source>
        <dbReference type="EMBL" id="QDO97284.1"/>
    </source>
</evidence>
<reference evidence="6 7" key="1">
    <citation type="submission" date="2019-07" db="EMBL/GenBank/DDBJ databases">
        <title>Genome sequencing for Ferrovibrio sp. K5.</title>
        <authorList>
            <person name="Park S.-J."/>
        </authorList>
    </citation>
    <scope>NUCLEOTIDE SEQUENCE [LARGE SCALE GENOMIC DNA]</scope>
    <source>
        <strain evidence="6 7">K5</strain>
    </source>
</reference>
<protein>
    <submittedName>
        <fullName evidence="6">AraC family transcriptional regulator</fullName>
    </submittedName>
</protein>
<evidence type="ECO:0000256" key="4">
    <source>
        <dbReference type="ARBA" id="ARBA00023163"/>
    </source>
</evidence>
<dbReference type="RefSeq" id="WP_144068265.1">
    <property type="nucleotide sequence ID" value="NZ_CP041636.1"/>
</dbReference>
<evidence type="ECO:0000256" key="3">
    <source>
        <dbReference type="ARBA" id="ARBA00023125"/>
    </source>
</evidence>
<dbReference type="GO" id="GO:0043565">
    <property type="term" value="F:sequence-specific DNA binding"/>
    <property type="evidence" value="ECO:0007669"/>
    <property type="project" value="InterPro"/>
</dbReference>
<dbReference type="PROSITE" id="PS01124">
    <property type="entry name" value="HTH_ARAC_FAMILY_2"/>
    <property type="match status" value="1"/>
</dbReference>
<dbReference type="PANTHER" id="PTHR11019">
    <property type="entry name" value="HTH-TYPE TRANSCRIPTIONAL REGULATOR NIMR"/>
    <property type="match status" value="1"/>
</dbReference>
<evidence type="ECO:0000256" key="2">
    <source>
        <dbReference type="ARBA" id="ARBA00023015"/>
    </source>
</evidence>
<feature type="domain" description="HTH araC/xylS-type" evidence="5">
    <location>
        <begin position="159"/>
        <end position="256"/>
    </location>
</feature>
<dbReference type="OrthoDB" id="9804543at2"/>
<dbReference type="AlphaFoldDB" id="A0A516H0J4"/>
<dbReference type="InterPro" id="IPR003313">
    <property type="entry name" value="AraC-bd"/>
</dbReference>
<dbReference type="InterPro" id="IPR009057">
    <property type="entry name" value="Homeodomain-like_sf"/>
</dbReference>
<accession>A0A516H0J4</accession>
<keyword evidence="7" id="KW-1185">Reference proteome</keyword>
<dbReference type="SMART" id="SM00342">
    <property type="entry name" value="HTH_ARAC"/>
    <property type="match status" value="1"/>
</dbReference>
<dbReference type="Proteomes" id="UP000317496">
    <property type="component" value="Chromosome"/>
</dbReference>
<dbReference type="Pfam" id="PF02311">
    <property type="entry name" value="AraC_binding"/>
    <property type="match status" value="1"/>
</dbReference>
<dbReference type="Pfam" id="PF12833">
    <property type="entry name" value="HTH_18"/>
    <property type="match status" value="1"/>
</dbReference>
<keyword evidence="4" id="KW-0804">Transcription</keyword>
<dbReference type="FunFam" id="1.10.10.60:FF:000132">
    <property type="entry name" value="AraC family transcriptional regulator"/>
    <property type="match status" value="1"/>
</dbReference>
<keyword evidence="2" id="KW-0805">Transcription regulation</keyword>
<keyword evidence="3" id="KW-0238">DNA-binding</keyword>
<sequence>MARSTNAEDYQRVARPVAAMPKDFPSGHHIARHSHPRGQLVYATRGVMRVGTDQGTWVVPPQRALWIPPGVEHEIRMSGAVAMRTLYIAPDTAGNLPADCLVIEVSELLRALILAAMEEPVDYDSGSRGEAIAQLLLHELRGVAVVPLHLPMPRDAKLQTVCRRVQESLSDDIDIETLAREAAMSSRSLARLFQRETGMGFLAWRQQARLAEALAQLSTGRPVALVASDLGYASPAAFTAMFRRSLGTTPGKYFSSR</sequence>
<dbReference type="SUPFAM" id="SSF46689">
    <property type="entry name" value="Homeodomain-like"/>
    <property type="match status" value="1"/>
</dbReference>
<dbReference type="CDD" id="cd06124">
    <property type="entry name" value="cupin_NimR-like_N"/>
    <property type="match status" value="1"/>
</dbReference>
<keyword evidence="1" id="KW-0678">Repressor</keyword>